<keyword evidence="6 8" id="KW-0472">Membrane</keyword>
<evidence type="ECO:0000256" key="6">
    <source>
        <dbReference type="ARBA" id="ARBA00023136"/>
    </source>
</evidence>
<keyword evidence="4 8" id="KW-0812">Transmembrane</keyword>
<evidence type="ECO:0000256" key="3">
    <source>
        <dbReference type="ARBA" id="ARBA00022452"/>
    </source>
</evidence>
<feature type="domain" description="TonB-dependent receptor-like beta-barrel" evidence="11">
    <location>
        <begin position="481"/>
        <end position="866"/>
    </location>
</feature>
<evidence type="ECO:0000256" key="2">
    <source>
        <dbReference type="ARBA" id="ARBA00022448"/>
    </source>
</evidence>
<sequence length="1113" mass="122107">MKNHLQCAGAPPKKKRSITAIRTCILLLLGMGLSVSGFAQQTRQVSGKVMSAEDSTALPGVTILVKGTNVGTTTNSDGSYTLNVPAQSDNLVFSFIGFISQELSIGSRTVLNVRMAVDVKALSEVVVTALGIEKQQRELGYVTQKISAESITQARETNVVNQLAGKIAGVTVVSSPSGVGASSRITIRGERSLNINANQPLFVVDGMPISNNFVGSSGRNNQDADYGNGAGFINPDDIESITVLKGANASALYGSRAANGVIVITTKSGKNTKGLGISVNSNITFDTPLRLPDYQNVYGQGLGGEFSFKDGSGGGLQDGVDENWGPKMEGQLIVQHDSPTNKGLRAGDARVPGGPGDGQPTPFSPHPDNIKDFFETGKTLTNNVALTGSNEFGDFRLSYTNLTQTGIVPNTDLNRNTFSLNGGYKLTKKFTARANVSYIRSNSDNRPNLSYGTENIMYLFNCWYGRQIDTKNLRNYWQPGFEDIQQYNFNYNYHDNPYFNVYENTNGQQVNRIIGNITLSYQFTDWLSLQARTQVDYSDEIRDRRRAFSTQRYPFGSFRRETVKSLERNSDLLLQFNKSLGSDITLNATLGGNQRVNTFDYLDVFASQLTVPGVYTLNNARVPLEYGTNQSERKVNSIFAQAQVGFRNYLFLDLTARNDWASTLTLPKGVQGNADNSYFYPSASLSAVVSDFVPLPKFISFAKVRAGIAQVGNDTDPYQFSQPYNPQTPWGTTPTFSENSQIPNLNLKPEISTSQEYGIDLRFLNNRVGVDFTYYLNDSRNQIIFIPLAPETGYSRIVQNAGLIRNQGIELMLNLVPIEAANNGFRWNIDINFSRNRSEVRELADGITNYTLADRYFAVNAIVGERMGDMYGFGFQRVSSDPTSPYFDPTGQFVGQIVNSDGRPVRTANTVKLGNYNPDWLGGIYNTFSYKGINLGFLFDIRYGGEVYSHTMVVGREGGQLVETLEGRANGYDLSVEGNGVFAPGVVMTKNADGTNNFHTNGTQSTDRELSAREWNTAFTLGRSVLEGAIFDATFVKLRELKLGYTIPDKFLGKLPFRGVNLSLVGRNLMLWTDVPHIDPETSSVSGGTVIPGAESVAIPSTKSIGFNLSFRL</sequence>
<organism evidence="13 14">
    <name type="scientific">Rhodocytophaga rosea</name>
    <dbReference type="NCBI Taxonomy" id="2704465"/>
    <lineage>
        <taxon>Bacteria</taxon>
        <taxon>Pseudomonadati</taxon>
        <taxon>Bacteroidota</taxon>
        <taxon>Cytophagia</taxon>
        <taxon>Cytophagales</taxon>
        <taxon>Rhodocytophagaceae</taxon>
        <taxon>Rhodocytophaga</taxon>
    </lineage>
</organism>
<dbReference type="Proteomes" id="UP000480178">
    <property type="component" value="Chromosome"/>
</dbReference>
<evidence type="ECO:0000313" key="13">
    <source>
        <dbReference type="EMBL" id="QHT69830.1"/>
    </source>
</evidence>
<feature type="region of interest" description="Disordered" evidence="10">
    <location>
        <begin position="338"/>
        <end position="367"/>
    </location>
</feature>
<dbReference type="AlphaFoldDB" id="A0A6C0GQQ2"/>
<accession>A0A6C0GQQ2</accession>
<dbReference type="InterPro" id="IPR008969">
    <property type="entry name" value="CarboxyPept-like_regulatory"/>
</dbReference>
<dbReference type="Gene3D" id="2.170.130.10">
    <property type="entry name" value="TonB-dependent receptor, plug domain"/>
    <property type="match status" value="1"/>
</dbReference>
<dbReference type="InterPro" id="IPR037066">
    <property type="entry name" value="Plug_dom_sf"/>
</dbReference>
<protein>
    <submittedName>
        <fullName evidence="13">SusC/RagA family TonB-linked outer membrane protein</fullName>
    </submittedName>
</protein>
<evidence type="ECO:0000256" key="8">
    <source>
        <dbReference type="PROSITE-ProRule" id="PRU01360"/>
    </source>
</evidence>
<dbReference type="Gene3D" id="2.60.40.1120">
    <property type="entry name" value="Carboxypeptidase-like, regulatory domain"/>
    <property type="match status" value="1"/>
</dbReference>
<dbReference type="KEGG" id="rhoz:GXP67_25875"/>
<dbReference type="GO" id="GO:0009279">
    <property type="term" value="C:cell outer membrane"/>
    <property type="evidence" value="ECO:0007669"/>
    <property type="project" value="UniProtKB-SubCell"/>
</dbReference>
<keyword evidence="7 8" id="KW-0998">Cell outer membrane</keyword>
<dbReference type="InterPro" id="IPR023996">
    <property type="entry name" value="TonB-dep_OMP_SusC/RagA"/>
</dbReference>
<evidence type="ECO:0000256" key="1">
    <source>
        <dbReference type="ARBA" id="ARBA00004571"/>
    </source>
</evidence>
<dbReference type="Pfam" id="PF00593">
    <property type="entry name" value="TonB_dep_Rec_b-barrel"/>
    <property type="match status" value="1"/>
</dbReference>
<proteinExistence type="inferred from homology"/>
<comment type="subcellular location">
    <subcellularLocation>
        <location evidence="1 8">Cell outer membrane</location>
        <topology evidence="1 8">Multi-pass membrane protein</topology>
    </subcellularLocation>
</comment>
<keyword evidence="3 8" id="KW-1134">Transmembrane beta strand</keyword>
<dbReference type="NCBIfam" id="TIGR04057">
    <property type="entry name" value="SusC_RagA_signa"/>
    <property type="match status" value="1"/>
</dbReference>
<dbReference type="InterPro" id="IPR000531">
    <property type="entry name" value="Beta-barrel_TonB"/>
</dbReference>
<dbReference type="PROSITE" id="PS52016">
    <property type="entry name" value="TONB_DEPENDENT_REC_3"/>
    <property type="match status" value="1"/>
</dbReference>
<dbReference type="InterPro" id="IPR012910">
    <property type="entry name" value="Plug_dom"/>
</dbReference>
<evidence type="ECO:0000313" key="14">
    <source>
        <dbReference type="Proteomes" id="UP000480178"/>
    </source>
</evidence>
<evidence type="ECO:0000256" key="5">
    <source>
        <dbReference type="ARBA" id="ARBA00023077"/>
    </source>
</evidence>
<dbReference type="RefSeq" id="WP_162445814.1">
    <property type="nucleotide sequence ID" value="NZ_CP048222.1"/>
</dbReference>
<dbReference type="Gene3D" id="2.40.170.20">
    <property type="entry name" value="TonB-dependent receptor, beta-barrel domain"/>
    <property type="match status" value="1"/>
</dbReference>
<comment type="similarity">
    <text evidence="8 9">Belongs to the TonB-dependent receptor family.</text>
</comment>
<dbReference type="Pfam" id="PF07715">
    <property type="entry name" value="Plug"/>
    <property type="match status" value="1"/>
</dbReference>
<reference evidence="13 14" key="1">
    <citation type="submission" date="2020-01" db="EMBL/GenBank/DDBJ databases">
        <authorList>
            <person name="Kim M.K."/>
        </authorList>
    </citation>
    <scope>NUCLEOTIDE SEQUENCE [LARGE SCALE GENOMIC DNA]</scope>
    <source>
        <strain evidence="13 14">172606-1</strain>
    </source>
</reference>
<dbReference type="NCBIfam" id="TIGR04056">
    <property type="entry name" value="OMP_RagA_SusC"/>
    <property type="match status" value="1"/>
</dbReference>
<evidence type="ECO:0000259" key="11">
    <source>
        <dbReference type="Pfam" id="PF00593"/>
    </source>
</evidence>
<keyword evidence="14" id="KW-1185">Reference proteome</keyword>
<evidence type="ECO:0000256" key="10">
    <source>
        <dbReference type="SAM" id="MobiDB-lite"/>
    </source>
</evidence>
<keyword evidence="2 8" id="KW-0813">Transport</keyword>
<evidence type="ECO:0000256" key="9">
    <source>
        <dbReference type="RuleBase" id="RU003357"/>
    </source>
</evidence>
<dbReference type="InterPro" id="IPR036942">
    <property type="entry name" value="Beta-barrel_TonB_sf"/>
</dbReference>
<evidence type="ECO:0000259" key="12">
    <source>
        <dbReference type="Pfam" id="PF07715"/>
    </source>
</evidence>
<dbReference type="EMBL" id="CP048222">
    <property type="protein sequence ID" value="QHT69830.1"/>
    <property type="molecule type" value="Genomic_DNA"/>
</dbReference>
<gene>
    <name evidence="13" type="ORF">GXP67_25875</name>
</gene>
<evidence type="ECO:0000256" key="7">
    <source>
        <dbReference type="ARBA" id="ARBA00023237"/>
    </source>
</evidence>
<feature type="domain" description="TonB-dependent receptor plug" evidence="12">
    <location>
        <begin position="136"/>
        <end position="261"/>
    </location>
</feature>
<dbReference type="InterPro" id="IPR023997">
    <property type="entry name" value="TonB-dep_OMP_SusC/RagA_CS"/>
</dbReference>
<name>A0A6C0GQQ2_9BACT</name>
<dbReference type="InterPro" id="IPR039426">
    <property type="entry name" value="TonB-dep_rcpt-like"/>
</dbReference>
<dbReference type="SUPFAM" id="SSF56935">
    <property type="entry name" value="Porins"/>
    <property type="match status" value="1"/>
</dbReference>
<evidence type="ECO:0000256" key="4">
    <source>
        <dbReference type="ARBA" id="ARBA00022692"/>
    </source>
</evidence>
<dbReference type="Pfam" id="PF13715">
    <property type="entry name" value="CarbopepD_reg_2"/>
    <property type="match status" value="1"/>
</dbReference>
<keyword evidence="5 9" id="KW-0798">TonB box</keyword>
<dbReference type="SUPFAM" id="SSF49464">
    <property type="entry name" value="Carboxypeptidase regulatory domain-like"/>
    <property type="match status" value="1"/>
</dbReference>